<evidence type="ECO:0000313" key="2">
    <source>
        <dbReference type="Proteomes" id="UP000002675"/>
    </source>
</evidence>
<dbReference type="AlphaFoldDB" id="Q7MD33"/>
<organism evidence="1 2">
    <name type="scientific">Vibrio vulnificus (strain YJ016)</name>
    <dbReference type="NCBI Taxonomy" id="196600"/>
    <lineage>
        <taxon>Bacteria</taxon>
        <taxon>Pseudomonadati</taxon>
        <taxon>Pseudomonadota</taxon>
        <taxon>Gammaproteobacteria</taxon>
        <taxon>Vibrionales</taxon>
        <taxon>Vibrionaceae</taxon>
        <taxon>Vibrio</taxon>
    </lineage>
</organism>
<proteinExistence type="predicted"/>
<gene>
    <name evidence="1" type="ordered locus">VVA1203</name>
</gene>
<protein>
    <submittedName>
        <fullName evidence="1">Uncharacterized protein</fullName>
    </submittedName>
</protein>
<sequence length="42" mass="4776">MKKIFAMDYYGDEDYFQTNLLQNVIANRNSSKLSISTGTNAI</sequence>
<dbReference type="EMBL" id="BA000038">
    <property type="protein sequence ID" value="BAC97229.1"/>
    <property type="molecule type" value="Genomic_DNA"/>
</dbReference>
<accession>Q7MD33</accession>
<dbReference type="Proteomes" id="UP000002675">
    <property type="component" value="Chromosome II"/>
</dbReference>
<reference evidence="1 2" key="1">
    <citation type="journal article" date="2003" name="Genome Res.">
        <title>Comparative genome analysis of Vibrio vulnificus, a marine pathogen.</title>
        <authorList>
            <person name="Chen C.Y."/>
            <person name="Wu K.M."/>
            <person name="Chang Y.C."/>
            <person name="Chang C.H."/>
            <person name="Tsai H.C."/>
            <person name="Liao T.L."/>
            <person name="Liu Y.M."/>
            <person name="Chen H.J."/>
            <person name="Shen A.B."/>
            <person name="Li J.C."/>
            <person name="Su T.L."/>
            <person name="Shao C.P."/>
            <person name="Lee C.T."/>
            <person name="Hor L.I."/>
            <person name="Tsai S.F."/>
        </authorList>
    </citation>
    <scope>NUCLEOTIDE SEQUENCE [LARGE SCALE GENOMIC DNA]</scope>
    <source>
        <strain evidence="1 2">YJ016</strain>
    </source>
</reference>
<dbReference type="KEGG" id="vvy:VVA1203"/>
<evidence type="ECO:0000313" key="1">
    <source>
        <dbReference type="EMBL" id="BAC97229.1"/>
    </source>
</evidence>
<name>Q7MD33_VIBVY</name>
<dbReference type="HOGENOM" id="CLU_3259774_0_0_6"/>